<comment type="subcellular location">
    <subcellularLocation>
        <location evidence="1">Cell membrane</location>
        <topology evidence="1">Multi-pass membrane protein</topology>
    </subcellularLocation>
</comment>
<evidence type="ECO:0008006" key="10">
    <source>
        <dbReference type="Google" id="ProtNLM"/>
    </source>
</evidence>
<gene>
    <name evidence="8" type="ORF">FC51_GL000512</name>
</gene>
<evidence type="ECO:0000313" key="8">
    <source>
        <dbReference type="EMBL" id="KRM48023.1"/>
    </source>
</evidence>
<accession>A0A0R1YZB6</accession>
<keyword evidence="4 7" id="KW-0812">Transmembrane</keyword>
<dbReference type="InterPro" id="IPR007341">
    <property type="entry name" value="Transgly_assoc"/>
</dbReference>
<sequence>MMIMFSLIWTLIIGGLIGALAGAIVSRDMPMGWIGNIVGGLIGAWLGEAIFGSWGPQLAGMAILPAIVGAVLLVLVVSMVTRGMAK</sequence>
<evidence type="ECO:0000256" key="6">
    <source>
        <dbReference type="ARBA" id="ARBA00023136"/>
    </source>
</evidence>
<keyword evidence="5 7" id="KW-1133">Transmembrane helix</keyword>
<proteinExistence type="inferred from homology"/>
<evidence type="ECO:0000256" key="3">
    <source>
        <dbReference type="ARBA" id="ARBA00022475"/>
    </source>
</evidence>
<evidence type="ECO:0000256" key="5">
    <source>
        <dbReference type="ARBA" id="ARBA00022989"/>
    </source>
</evidence>
<comment type="caution">
    <text evidence="8">The sequence shown here is derived from an EMBL/GenBank/DDBJ whole genome shotgun (WGS) entry which is preliminary data.</text>
</comment>
<evidence type="ECO:0000256" key="1">
    <source>
        <dbReference type="ARBA" id="ARBA00004651"/>
    </source>
</evidence>
<feature type="transmembrane region" description="Helical" evidence="7">
    <location>
        <begin position="58"/>
        <end position="80"/>
    </location>
</feature>
<keyword evidence="3" id="KW-1003">Cell membrane</keyword>
<reference evidence="8 9" key="1">
    <citation type="journal article" date="2015" name="Genome Announc.">
        <title>Expanding the biotechnology potential of lactobacilli through comparative genomics of 213 strains and associated genera.</title>
        <authorList>
            <person name="Sun Z."/>
            <person name="Harris H.M."/>
            <person name="McCann A."/>
            <person name="Guo C."/>
            <person name="Argimon S."/>
            <person name="Zhang W."/>
            <person name="Yang X."/>
            <person name="Jeffery I.B."/>
            <person name="Cooney J.C."/>
            <person name="Kagawa T.F."/>
            <person name="Liu W."/>
            <person name="Song Y."/>
            <person name="Salvetti E."/>
            <person name="Wrobel A."/>
            <person name="Rasinkangas P."/>
            <person name="Parkhill J."/>
            <person name="Rea M.C."/>
            <person name="O'Sullivan O."/>
            <person name="Ritari J."/>
            <person name="Douillard F.P."/>
            <person name="Paul Ross R."/>
            <person name="Yang R."/>
            <person name="Briner A.E."/>
            <person name="Felis G.E."/>
            <person name="de Vos W.M."/>
            <person name="Barrangou R."/>
            <person name="Klaenhammer T.R."/>
            <person name="Caufield P.W."/>
            <person name="Cui Y."/>
            <person name="Zhang H."/>
            <person name="O'Toole P.W."/>
        </authorList>
    </citation>
    <scope>NUCLEOTIDE SEQUENCE [LARGE SCALE GENOMIC DNA]</scope>
    <source>
        <strain evidence="8 9">DSM 5707</strain>
    </source>
</reference>
<evidence type="ECO:0000256" key="2">
    <source>
        <dbReference type="ARBA" id="ARBA00011006"/>
    </source>
</evidence>
<name>A0A0R1YZB6_9LACO</name>
<feature type="transmembrane region" description="Helical" evidence="7">
    <location>
        <begin position="31"/>
        <end position="51"/>
    </location>
</feature>
<dbReference type="AlphaFoldDB" id="A0A0R1YZB6"/>
<dbReference type="Proteomes" id="UP000051957">
    <property type="component" value="Unassembled WGS sequence"/>
</dbReference>
<dbReference type="PANTHER" id="PTHR33884:SF3">
    <property type="entry name" value="UPF0410 PROTEIN YMGE"/>
    <property type="match status" value="1"/>
</dbReference>
<evidence type="ECO:0000313" key="9">
    <source>
        <dbReference type="Proteomes" id="UP000051957"/>
    </source>
</evidence>
<protein>
    <recommendedName>
        <fullName evidence="10">Transglycosylase-associated protein</fullName>
    </recommendedName>
</protein>
<dbReference type="EMBL" id="AZGK01000001">
    <property type="protein sequence ID" value="KRM48023.1"/>
    <property type="molecule type" value="Genomic_DNA"/>
</dbReference>
<dbReference type="PATRIC" id="fig|1423784.4.peg.507"/>
<dbReference type="Pfam" id="PF04226">
    <property type="entry name" value="Transgly_assoc"/>
    <property type="match status" value="1"/>
</dbReference>
<dbReference type="GO" id="GO:0005886">
    <property type="term" value="C:plasma membrane"/>
    <property type="evidence" value="ECO:0007669"/>
    <property type="project" value="UniProtKB-SubCell"/>
</dbReference>
<organism evidence="8 9">
    <name type="scientific">Lentilactobacillus parabuchneri DSM 5707 = NBRC 107865</name>
    <dbReference type="NCBI Taxonomy" id="1423784"/>
    <lineage>
        <taxon>Bacteria</taxon>
        <taxon>Bacillati</taxon>
        <taxon>Bacillota</taxon>
        <taxon>Bacilli</taxon>
        <taxon>Lactobacillales</taxon>
        <taxon>Lactobacillaceae</taxon>
        <taxon>Lentilactobacillus</taxon>
    </lineage>
</organism>
<comment type="similarity">
    <text evidence="2">Belongs to the UPF0410 family.</text>
</comment>
<keyword evidence="6 7" id="KW-0472">Membrane</keyword>
<evidence type="ECO:0000256" key="7">
    <source>
        <dbReference type="SAM" id="Phobius"/>
    </source>
</evidence>
<evidence type="ECO:0000256" key="4">
    <source>
        <dbReference type="ARBA" id="ARBA00022692"/>
    </source>
</evidence>
<dbReference type="PANTHER" id="PTHR33884">
    <property type="entry name" value="UPF0410 PROTEIN YMGE"/>
    <property type="match status" value="1"/>
</dbReference>